<keyword evidence="4" id="KW-0804">Transcription</keyword>
<evidence type="ECO:0000313" key="8">
    <source>
        <dbReference type="Proteomes" id="UP001157418"/>
    </source>
</evidence>
<reference evidence="7 8" key="1">
    <citation type="submission" date="2022-01" db="EMBL/GenBank/DDBJ databases">
        <authorList>
            <person name="Xiong W."/>
            <person name="Schranz E."/>
        </authorList>
    </citation>
    <scope>NUCLEOTIDE SEQUENCE [LARGE SCALE GENOMIC DNA]</scope>
</reference>
<feature type="compositionally biased region" description="Basic residues" evidence="6">
    <location>
        <begin position="71"/>
        <end position="83"/>
    </location>
</feature>
<dbReference type="InterPro" id="IPR015300">
    <property type="entry name" value="DNA-bd_pseudobarrel_sf"/>
</dbReference>
<keyword evidence="2" id="KW-0805">Transcription regulation</keyword>
<dbReference type="Pfam" id="PF03754">
    <property type="entry name" value="At2g31720-like"/>
    <property type="match status" value="1"/>
</dbReference>
<proteinExistence type="predicted"/>
<evidence type="ECO:0008006" key="9">
    <source>
        <dbReference type="Google" id="ProtNLM"/>
    </source>
</evidence>
<dbReference type="PANTHER" id="PTHR31541">
    <property type="entry name" value="B3 DOMAIN PLANT PROTEIN-RELATED"/>
    <property type="match status" value="1"/>
</dbReference>
<accession>A0AAU9LR14</accession>
<evidence type="ECO:0000256" key="4">
    <source>
        <dbReference type="ARBA" id="ARBA00023163"/>
    </source>
</evidence>
<comment type="subcellular location">
    <subcellularLocation>
        <location evidence="1">Nucleus</location>
    </subcellularLocation>
</comment>
<comment type="caution">
    <text evidence="7">The sequence shown here is derived from an EMBL/GenBank/DDBJ whole genome shotgun (WGS) entry which is preliminary data.</text>
</comment>
<organism evidence="7 8">
    <name type="scientific">Lactuca virosa</name>
    <dbReference type="NCBI Taxonomy" id="75947"/>
    <lineage>
        <taxon>Eukaryota</taxon>
        <taxon>Viridiplantae</taxon>
        <taxon>Streptophyta</taxon>
        <taxon>Embryophyta</taxon>
        <taxon>Tracheophyta</taxon>
        <taxon>Spermatophyta</taxon>
        <taxon>Magnoliopsida</taxon>
        <taxon>eudicotyledons</taxon>
        <taxon>Gunneridae</taxon>
        <taxon>Pentapetalae</taxon>
        <taxon>asterids</taxon>
        <taxon>campanulids</taxon>
        <taxon>Asterales</taxon>
        <taxon>Asteraceae</taxon>
        <taxon>Cichorioideae</taxon>
        <taxon>Cichorieae</taxon>
        <taxon>Lactucinae</taxon>
        <taxon>Lactuca</taxon>
    </lineage>
</organism>
<gene>
    <name evidence="7" type="ORF">LVIROSA_LOCUS4536</name>
</gene>
<dbReference type="GO" id="GO:0005634">
    <property type="term" value="C:nucleus"/>
    <property type="evidence" value="ECO:0007669"/>
    <property type="project" value="UniProtKB-SubCell"/>
</dbReference>
<dbReference type="Proteomes" id="UP001157418">
    <property type="component" value="Unassembled WGS sequence"/>
</dbReference>
<dbReference type="Gene3D" id="2.40.330.10">
    <property type="entry name" value="DNA-binding pseudobarrel domain"/>
    <property type="match status" value="1"/>
</dbReference>
<evidence type="ECO:0000256" key="6">
    <source>
        <dbReference type="SAM" id="MobiDB-lite"/>
    </source>
</evidence>
<keyword evidence="5" id="KW-0539">Nucleus</keyword>
<feature type="compositionally biased region" description="Polar residues" evidence="6">
    <location>
        <begin position="1"/>
        <end position="17"/>
    </location>
</feature>
<evidence type="ECO:0000313" key="7">
    <source>
        <dbReference type="EMBL" id="CAH1416797.1"/>
    </source>
</evidence>
<dbReference type="PANTHER" id="PTHR31541:SF60">
    <property type="entry name" value="TF-B3 DOMAIN-CONTAINING PROTEIN"/>
    <property type="match status" value="1"/>
</dbReference>
<keyword evidence="3" id="KW-0238">DNA-binding</keyword>
<evidence type="ECO:0000256" key="5">
    <source>
        <dbReference type="ARBA" id="ARBA00023242"/>
    </source>
</evidence>
<evidence type="ECO:0000256" key="2">
    <source>
        <dbReference type="ARBA" id="ARBA00023015"/>
    </source>
</evidence>
<dbReference type="EMBL" id="CAKMRJ010000002">
    <property type="protein sequence ID" value="CAH1416797.1"/>
    <property type="molecule type" value="Genomic_DNA"/>
</dbReference>
<dbReference type="SUPFAM" id="SSF101936">
    <property type="entry name" value="DNA-binding pseudobarrel domain"/>
    <property type="match status" value="1"/>
</dbReference>
<protein>
    <recommendedName>
        <fullName evidence="9">TF-B3 domain-containing protein</fullName>
    </recommendedName>
</protein>
<dbReference type="GO" id="GO:0003677">
    <property type="term" value="F:DNA binding"/>
    <property type="evidence" value="ECO:0007669"/>
    <property type="project" value="UniProtKB-KW"/>
</dbReference>
<evidence type="ECO:0000256" key="3">
    <source>
        <dbReference type="ARBA" id="ARBA00023125"/>
    </source>
</evidence>
<feature type="region of interest" description="Disordered" evidence="6">
    <location>
        <begin position="1"/>
        <end position="33"/>
    </location>
</feature>
<feature type="region of interest" description="Disordered" evidence="6">
    <location>
        <begin position="60"/>
        <end position="83"/>
    </location>
</feature>
<evidence type="ECO:0000256" key="1">
    <source>
        <dbReference type="ARBA" id="ARBA00004123"/>
    </source>
</evidence>
<dbReference type="AlphaFoldDB" id="A0AAU9LR14"/>
<sequence length="279" mass="32695">MKNSAQDSKTRRNSAQDSKTRRKRDDSAAMGYNKEAEDEYYLKKIQELVNKKMELLAVQQEKDSKTLKPPTAKKKMNSKPKVSTRRLKNFITTVMNGKDMTLVINKKLYESDLLESQNRLSMPMKQLKTDEFLTENEKQDLENGKEFEVGLLGPTLRLHQKPMVMKMWRLKSTGRRSYVLKTNWNEFVKENEKEMKRHSKIQMATNRFKISRDLGSVTVRFFIFDFDSSSGGLSSSKFNVLGEIWKRNRFLHPRFRLSQWGSSTATDFEMEVMMPADVF</sequence>
<keyword evidence="8" id="KW-1185">Reference proteome</keyword>
<name>A0AAU9LR14_9ASTR</name>
<dbReference type="InterPro" id="IPR005508">
    <property type="entry name" value="At2g31720-like"/>
</dbReference>